<dbReference type="Proteomes" id="UP000070501">
    <property type="component" value="Unassembled WGS sequence"/>
</dbReference>
<accession>A0A136IY91</accession>
<dbReference type="EMBL" id="KQ964253">
    <property type="protein sequence ID" value="KXJ89960.1"/>
    <property type="molecule type" value="Genomic_DNA"/>
</dbReference>
<evidence type="ECO:0000256" key="1">
    <source>
        <dbReference type="SAM" id="MobiDB-lite"/>
    </source>
</evidence>
<keyword evidence="2" id="KW-0472">Membrane</keyword>
<evidence type="ECO:0000313" key="3">
    <source>
        <dbReference type="EMBL" id="KXJ89960.1"/>
    </source>
</evidence>
<feature type="region of interest" description="Disordered" evidence="1">
    <location>
        <begin position="90"/>
        <end position="156"/>
    </location>
</feature>
<evidence type="ECO:0000256" key="2">
    <source>
        <dbReference type="SAM" id="Phobius"/>
    </source>
</evidence>
<proteinExistence type="predicted"/>
<dbReference type="OrthoDB" id="4776564at2759"/>
<keyword evidence="2" id="KW-0812">Transmembrane</keyword>
<name>A0A136IY91_9PEZI</name>
<feature type="compositionally biased region" description="Low complexity" evidence="1">
    <location>
        <begin position="113"/>
        <end position="133"/>
    </location>
</feature>
<dbReference type="CDD" id="cd12087">
    <property type="entry name" value="TM_EGFR-like"/>
    <property type="match status" value="1"/>
</dbReference>
<gene>
    <name evidence="3" type="ORF">Micbo1qcDRAFT_234661</name>
</gene>
<sequence>MAAIVHLARRASSTLSRLSAREDKNCINADGGDMCALPNAGTKTTPIVIGSIGGVLAVIIIVVLVHLHLRRQRMDAKEWTGKNTQELDDYGLSAAGAPAKPQSTYKPATGAHSTAGAPEPAPSSSTPSGAGRRTSQDSLRSLEMSLRQQHKPADIV</sequence>
<keyword evidence="4" id="KW-1185">Reference proteome</keyword>
<dbReference type="AlphaFoldDB" id="A0A136IY91"/>
<feature type="transmembrane region" description="Helical" evidence="2">
    <location>
        <begin position="47"/>
        <end position="67"/>
    </location>
</feature>
<protein>
    <submittedName>
        <fullName evidence="3">Uncharacterized protein</fullName>
    </submittedName>
</protein>
<keyword evidence="2" id="KW-1133">Transmembrane helix</keyword>
<evidence type="ECO:0000313" key="4">
    <source>
        <dbReference type="Proteomes" id="UP000070501"/>
    </source>
</evidence>
<dbReference type="InParanoid" id="A0A136IY91"/>
<reference evidence="4" key="1">
    <citation type="submission" date="2016-02" db="EMBL/GenBank/DDBJ databases">
        <title>Draft genome sequence of Microdochium bolleyi, a fungal endophyte of beachgrass.</title>
        <authorList>
            <consortium name="DOE Joint Genome Institute"/>
            <person name="David A.S."/>
            <person name="May G."/>
            <person name="Haridas S."/>
            <person name="Lim J."/>
            <person name="Wang M."/>
            <person name="Labutti K."/>
            <person name="Lipzen A."/>
            <person name="Barry K."/>
            <person name="Grigoriev I.V."/>
        </authorList>
    </citation>
    <scope>NUCLEOTIDE SEQUENCE [LARGE SCALE GENOMIC DNA]</scope>
    <source>
        <strain evidence="4">J235TASD1</strain>
    </source>
</reference>
<organism evidence="3 4">
    <name type="scientific">Microdochium bolleyi</name>
    <dbReference type="NCBI Taxonomy" id="196109"/>
    <lineage>
        <taxon>Eukaryota</taxon>
        <taxon>Fungi</taxon>
        <taxon>Dikarya</taxon>
        <taxon>Ascomycota</taxon>
        <taxon>Pezizomycotina</taxon>
        <taxon>Sordariomycetes</taxon>
        <taxon>Xylariomycetidae</taxon>
        <taxon>Xylariales</taxon>
        <taxon>Microdochiaceae</taxon>
        <taxon>Microdochium</taxon>
    </lineage>
</organism>